<feature type="chain" id="PRO_5046035757" description="Lipoprotein" evidence="2">
    <location>
        <begin position="20"/>
        <end position="223"/>
    </location>
</feature>
<evidence type="ECO:0000256" key="2">
    <source>
        <dbReference type="SAM" id="SignalP"/>
    </source>
</evidence>
<keyword evidence="2" id="KW-0732">Signal</keyword>
<evidence type="ECO:0000256" key="1">
    <source>
        <dbReference type="SAM" id="Coils"/>
    </source>
</evidence>
<name>A0ABT3RCL9_9BACT</name>
<dbReference type="Proteomes" id="UP001207228">
    <property type="component" value="Unassembled WGS sequence"/>
</dbReference>
<dbReference type="EMBL" id="JAPFQO010000002">
    <property type="protein sequence ID" value="MCX2739102.1"/>
    <property type="molecule type" value="Genomic_DNA"/>
</dbReference>
<organism evidence="3 4">
    <name type="scientific">Pontibacter anaerobius</name>
    <dbReference type="NCBI Taxonomy" id="2993940"/>
    <lineage>
        <taxon>Bacteria</taxon>
        <taxon>Pseudomonadati</taxon>
        <taxon>Bacteroidota</taxon>
        <taxon>Cytophagia</taxon>
        <taxon>Cytophagales</taxon>
        <taxon>Hymenobacteraceae</taxon>
        <taxon>Pontibacter</taxon>
    </lineage>
</organism>
<feature type="coiled-coil region" evidence="1">
    <location>
        <begin position="72"/>
        <end position="121"/>
    </location>
</feature>
<keyword evidence="1" id="KW-0175">Coiled coil</keyword>
<proteinExistence type="predicted"/>
<reference evidence="3 4" key="1">
    <citation type="submission" date="2022-11" db="EMBL/GenBank/DDBJ databases">
        <title>The characterization of three novel Bacteroidetes species and genomic analysis of their roles in tidal elemental geochemical cycles.</title>
        <authorList>
            <person name="Ma K.-J."/>
        </authorList>
    </citation>
    <scope>NUCLEOTIDE SEQUENCE [LARGE SCALE GENOMIC DNA]</scope>
    <source>
        <strain evidence="3 4">M82</strain>
    </source>
</reference>
<evidence type="ECO:0000313" key="3">
    <source>
        <dbReference type="EMBL" id="MCX2739102.1"/>
    </source>
</evidence>
<keyword evidence="4" id="KW-1185">Reference proteome</keyword>
<gene>
    <name evidence="3" type="ORF">OO017_04020</name>
</gene>
<dbReference type="PROSITE" id="PS51257">
    <property type="entry name" value="PROKAR_LIPOPROTEIN"/>
    <property type="match status" value="1"/>
</dbReference>
<protein>
    <recommendedName>
        <fullName evidence="5">Lipoprotein</fullName>
    </recommendedName>
</protein>
<evidence type="ECO:0000313" key="4">
    <source>
        <dbReference type="Proteomes" id="UP001207228"/>
    </source>
</evidence>
<sequence length="223" mass="26052">MYKCKHILIAIAIPLLLSACNGQDAEKAAENEQALTEYRDYVTSFETDSLSEVEMRALQQSADDSTAWETEKAKLQEMYDERRERVEKNLEELTSEQQAEAQQLEQRYNNALATREQQYRDASHRYRLRRDLLGLEIKEDDLSDVTAANIGATYDRFVTNLQQNAEKYKDRDWELIEGWWSALNSRYRTLEGKLQSGTKKIVQQAQNQYKEIRPKVDINGNEE</sequence>
<evidence type="ECO:0008006" key="5">
    <source>
        <dbReference type="Google" id="ProtNLM"/>
    </source>
</evidence>
<comment type="caution">
    <text evidence="3">The sequence shown here is derived from an EMBL/GenBank/DDBJ whole genome shotgun (WGS) entry which is preliminary data.</text>
</comment>
<feature type="signal peptide" evidence="2">
    <location>
        <begin position="1"/>
        <end position="19"/>
    </location>
</feature>
<accession>A0ABT3RCL9</accession>
<dbReference type="RefSeq" id="WP_266051158.1">
    <property type="nucleotide sequence ID" value="NZ_JAPFQO010000002.1"/>
</dbReference>